<protein>
    <recommendedName>
        <fullName evidence="2">Histidine kinase/HSP90-like ATPase domain-containing protein</fullName>
    </recommendedName>
</protein>
<sequence length="266" mass="29539">MDEVALLPEERNLFDARHLRWVDPSGMVGLLTAGAVAAQKQDTMPRLEVPENIEVRGYLSRMGFFKAAHEVFELESPRRQDSNEKSDVLLEITSIVANADVHDVVDRVQQRAGAILTSKLGYSVTSVVQFSVILSEVCQNIIEHAEAPGWVAAQTYNWEHRLGRFVVVISVMDLGRGFRGSLGDEHSARYGDRWGDTTALEAAFLHGLTRFPDSGRGQGIQQIRRQVRRWDGAITIRSGTTRIGQVPAWDDSPPLVDGMESFPGSQ</sequence>
<evidence type="ECO:0008006" key="2">
    <source>
        <dbReference type="Google" id="ProtNLM"/>
    </source>
</evidence>
<dbReference type="InterPro" id="IPR036890">
    <property type="entry name" value="HATPase_C_sf"/>
</dbReference>
<organism evidence="1">
    <name type="scientific">marine metagenome</name>
    <dbReference type="NCBI Taxonomy" id="408172"/>
    <lineage>
        <taxon>unclassified sequences</taxon>
        <taxon>metagenomes</taxon>
        <taxon>ecological metagenomes</taxon>
    </lineage>
</organism>
<dbReference type="EMBL" id="UINC01032365">
    <property type="protein sequence ID" value="SVB19902.1"/>
    <property type="molecule type" value="Genomic_DNA"/>
</dbReference>
<evidence type="ECO:0000313" key="1">
    <source>
        <dbReference type="EMBL" id="SVB19902.1"/>
    </source>
</evidence>
<gene>
    <name evidence="1" type="ORF">METZ01_LOCUS172756</name>
</gene>
<dbReference type="SUPFAM" id="SSF55874">
    <property type="entry name" value="ATPase domain of HSP90 chaperone/DNA topoisomerase II/histidine kinase"/>
    <property type="match status" value="1"/>
</dbReference>
<dbReference type="AlphaFoldDB" id="A0A382C2A7"/>
<reference evidence="1" key="1">
    <citation type="submission" date="2018-05" db="EMBL/GenBank/DDBJ databases">
        <authorList>
            <person name="Lanie J.A."/>
            <person name="Ng W.-L."/>
            <person name="Kazmierczak K.M."/>
            <person name="Andrzejewski T.M."/>
            <person name="Davidsen T.M."/>
            <person name="Wayne K.J."/>
            <person name="Tettelin H."/>
            <person name="Glass J.I."/>
            <person name="Rusch D."/>
            <person name="Podicherti R."/>
            <person name="Tsui H.-C.T."/>
            <person name="Winkler M.E."/>
        </authorList>
    </citation>
    <scope>NUCLEOTIDE SEQUENCE</scope>
</reference>
<name>A0A382C2A7_9ZZZZ</name>
<dbReference type="Gene3D" id="3.30.565.10">
    <property type="entry name" value="Histidine kinase-like ATPase, C-terminal domain"/>
    <property type="match status" value="1"/>
</dbReference>
<proteinExistence type="predicted"/>
<feature type="non-terminal residue" evidence="1">
    <location>
        <position position="266"/>
    </location>
</feature>
<accession>A0A382C2A7</accession>